<feature type="transmembrane region" description="Helical" evidence="1">
    <location>
        <begin position="62"/>
        <end position="84"/>
    </location>
</feature>
<keyword evidence="3" id="KW-1185">Reference proteome</keyword>
<protein>
    <recommendedName>
        <fullName evidence="4">DUF983 domain-containing protein</fullName>
    </recommendedName>
</protein>
<dbReference type="RefSeq" id="WP_265559452.1">
    <property type="nucleotide sequence ID" value="NZ_CP092471.1"/>
</dbReference>
<dbReference type="Gene3D" id="2.20.28.30">
    <property type="entry name" value="RNA polymerase ii, chain L"/>
    <property type="match status" value="1"/>
</dbReference>
<name>A0ABY5SZ30_9SPHN</name>
<gene>
    <name evidence="2" type="ORF">L1F33_02110</name>
</gene>
<dbReference type="Proteomes" id="UP001065265">
    <property type="component" value="Chromosome"/>
</dbReference>
<organism evidence="2 3">
    <name type="scientific">Qipengyuania spongiae</name>
    <dbReference type="NCBI Taxonomy" id="2909673"/>
    <lineage>
        <taxon>Bacteria</taxon>
        <taxon>Pseudomonadati</taxon>
        <taxon>Pseudomonadota</taxon>
        <taxon>Alphaproteobacteria</taxon>
        <taxon>Sphingomonadales</taxon>
        <taxon>Erythrobacteraceae</taxon>
        <taxon>Qipengyuania</taxon>
    </lineage>
</organism>
<sequence>MKLFQACPNCGTAVPFRKTVWRLGRPFQCPGCGAKIVIEKNYWIPLLGIIALYRFKPKLDGFLDHAALVIAMLAVVQLLSMILMQPKFYKE</sequence>
<proteinExistence type="predicted"/>
<keyword evidence="1" id="KW-0812">Transmembrane</keyword>
<accession>A0ABY5SZ30</accession>
<keyword evidence="1" id="KW-0472">Membrane</keyword>
<evidence type="ECO:0000313" key="3">
    <source>
        <dbReference type="Proteomes" id="UP001065265"/>
    </source>
</evidence>
<evidence type="ECO:0008006" key="4">
    <source>
        <dbReference type="Google" id="ProtNLM"/>
    </source>
</evidence>
<reference evidence="2" key="1">
    <citation type="submission" date="2022-02" db="EMBL/GenBank/DDBJ databases">
        <title>Qipengyuania spongiae sp. nov., isolated from marine sponge.</title>
        <authorList>
            <person name="Li Z."/>
            <person name="Zhang M."/>
        </authorList>
    </citation>
    <scope>NUCLEOTIDE SEQUENCE</scope>
    <source>
        <strain evidence="2">PHS-Z21</strain>
    </source>
</reference>
<keyword evidence="1" id="KW-1133">Transmembrane helix</keyword>
<dbReference type="EMBL" id="CP092471">
    <property type="protein sequence ID" value="UVI39780.1"/>
    <property type="molecule type" value="Genomic_DNA"/>
</dbReference>
<evidence type="ECO:0000313" key="2">
    <source>
        <dbReference type="EMBL" id="UVI39780.1"/>
    </source>
</evidence>
<evidence type="ECO:0000256" key="1">
    <source>
        <dbReference type="SAM" id="Phobius"/>
    </source>
</evidence>